<accession>A0ABX8CMG0</accession>
<reference evidence="1 2" key="1">
    <citation type="submission" date="2021-04" db="EMBL/GenBank/DDBJ databases">
        <title>Nocardia tengchongensis.</title>
        <authorList>
            <person name="Zhuang k."/>
            <person name="Ran Y."/>
            <person name="Li W."/>
        </authorList>
    </citation>
    <scope>NUCLEOTIDE SEQUENCE [LARGE SCALE GENOMIC DNA]</scope>
    <source>
        <strain evidence="1 2">CFH S0057</strain>
    </source>
</reference>
<sequence>MTDCIIRDPRWDHQVEHRDWLYATLVADLGIELRHLRPAYAGPVDPAGDADAWLFVGVLERLARRGIEGSVTELRTYLRTGRDISLAVDALVPFLEHPEAEGLYDEIREAADDHQLRRAFEREPPSQTGLDGRAARNTADRKRILHVARESGLIQRDAAPAFEDERWEALLFQVADTVLTNESFLLATRIVVRRQMSRLRSQGALTWARAHAGLHHEIGGLALSMFTDLAEPSDAVRLLEFLVATGAEGHRFIYQQCDLVTALERLDHRPAVPAVEAIADSTVYSYLRKRCARALSRLSAEFPRWRAIEYLDDCEDETRGIAIAHVDLSVPACAKGLPEPLPTRVKIRTAGRLPALESPRGSGVVDDLGLPPGSQCCGQEGNGCDDHDVGGEHDQHGEGEAFVGQGAVVAYAVEGVVGGGAFGVVEGVGDDQGLGGRG</sequence>
<dbReference type="Proteomes" id="UP000683310">
    <property type="component" value="Chromosome"/>
</dbReference>
<organism evidence="1 2">
    <name type="scientific">Nocardia tengchongensis</name>
    <dbReference type="NCBI Taxonomy" id="2055889"/>
    <lineage>
        <taxon>Bacteria</taxon>
        <taxon>Bacillati</taxon>
        <taxon>Actinomycetota</taxon>
        <taxon>Actinomycetes</taxon>
        <taxon>Mycobacteriales</taxon>
        <taxon>Nocardiaceae</taxon>
        <taxon>Nocardia</taxon>
    </lineage>
</organism>
<dbReference type="EMBL" id="CP074371">
    <property type="protein sequence ID" value="QVI20064.1"/>
    <property type="molecule type" value="Genomic_DNA"/>
</dbReference>
<name>A0ABX8CMG0_9NOCA</name>
<proteinExistence type="predicted"/>
<keyword evidence="2" id="KW-1185">Reference proteome</keyword>
<protein>
    <submittedName>
        <fullName evidence="1">Uncharacterized protein</fullName>
    </submittedName>
</protein>
<evidence type="ECO:0000313" key="2">
    <source>
        <dbReference type="Proteomes" id="UP000683310"/>
    </source>
</evidence>
<evidence type="ECO:0000313" key="1">
    <source>
        <dbReference type="EMBL" id="QVI20064.1"/>
    </source>
</evidence>
<gene>
    <name evidence="1" type="ORF">KHQ06_27930</name>
</gene>